<evidence type="ECO:0000313" key="3">
    <source>
        <dbReference type="Proteomes" id="UP000595841"/>
    </source>
</evidence>
<feature type="domain" description="Endospore appendages core" evidence="1">
    <location>
        <begin position="18"/>
        <end position="136"/>
    </location>
</feature>
<gene>
    <name evidence="2" type="ORF">JI735_34580</name>
</gene>
<proteinExistence type="predicted"/>
<dbReference type="EMBL" id="CP068596">
    <property type="protein sequence ID" value="QQZ64561.1"/>
    <property type="molecule type" value="Genomic_DNA"/>
</dbReference>
<accession>A0A974PIN8</accession>
<dbReference type="KEGG" id="pson:JI735_34580"/>
<keyword evidence="3" id="KW-1185">Reference proteome</keyword>
<reference evidence="2 3" key="1">
    <citation type="submission" date="2021-01" db="EMBL/GenBank/DDBJ databases">
        <title>Whole genome sequence of Paenibacillus sonchi LMG 24727 for comparative genomics.</title>
        <authorList>
            <person name="Lee G."/>
            <person name="Kim M.-J."/>
            <person name="Lim K."/>
            <person name="Shin J.-H."/>
        </authorList>
    </citation>
    <scope>NUCLEOTIDE SEQUENCE [LARGE SCALE GENOMIC DNA]</scope>
    <source>
        <strain evidence="2 3">LMG 24727</strain>
        <plasmid evidence="2 3">unnamed1</plasmid>
    </source>
</reference>
<dbReference type="Proteomes" id="UP000595841">
    <property type="component" value="Plasmid unnamed1"/>
</dbReference>
<dbReference type="Pfam" id="PF13157">
    <property type="entry name" value="Enas"/>
    <property type="match status" value="1"/>
</dbReference>
<organism evidence="2 3">
    <name type="scientific">Paenibacillus sonchi</name>
    <dbReference type="NCBI Taxonomy" id="373687"/>
    <lineage>
        <taxon>Bacteria</taxon>
        <taxon>Bacillati</taxon>
        <taxon>Bacillota</taxon>
        <taxon>Bacilli</taxon>
        <taxon>Bacillales</taxon>
        <taxon>Paenibacillaceae</taxon>
        <taxon>Paenibacillus</taxon>
        <taxon>Paenibacillus sonchi group</taxon>
    </lineage>
</organism>
<protein>
    <submittedName>
        <fullName evidence="2">DUF3992 domain-containing protein</fullName>
    </submittedName>
</protein>
<evidence type="ECO:0000313" key="2">
    <source>
        <dbReference type="EMBL" id="QQZ64561.1"/>
    </source>
</evidence>
<sequence>MGCKCSSSRAPMVAESNFSCCNQVTFVQDQICTPINVIPTAAAITQILYRNNLNPISLFVSGSVKIGSVPAGRSITVDFLIGGPTGTVIESDTITPGTSFGFTKTGFDTILLTIAAGTAVTPNITGEVCVTPRYPIS</sequence>
<geneLocation type="plasmid" evidence="2 3">
    <name>unnamed1</name>
</geneLocation>
<keyword evidence="2" id="KW-0614">Plasmid</keyword>
<name>A0A974PIN8_9BACL</name>
<dbReference type="InterPro" id="IPR025055">
    <property type="entry name" value="Ena_core"/>
</dbReference>
<dbReference type="AlphaFoldDB" id="A0A974PIN8"/>
<evidence type="ECO:0000259" key="1">
    <source>
        <dbReference type="Pfam" id="PF13157"/>
    </source>
</evidence>
<dbReference type="RefSeq" id="WP_083886354.1">
    <property type="nucleotide sequence ID" value="NZ_CP068596.1"/>
</dbReference>